<dbReference type="RefSeq" id="WP_260748908.1">
    <property type="nucleotide sequence ID" value="NZ_CP092109.1"/>
</dbReference>
<reference evidence="1" key="1">
    <citation type="journal article" date="2022" name="Environ. Microbiol.">
        <title>Geoalkalibacter halelectricus SAP #1 sp. nov. possessing extracellular electron transfer and mineral#reducing capabilities from a haloalkaline environment.</title>
        <authorList>
            <person name="Yadav S."/>
            <person name="Singh R."/>
            <person name="Sundharam S.S."/>
            <person name="Chaudhary S."/>
            <person name="Krishnamurthi S."/>
            <person name="Patil S.A."/>
        </authorList>
    </citation>
    <scope>NUCLEOTIDE SEQUENCE</scope>
    <source>
        <strain evidence="1">SAP-1</strain>
    </source>
</reference>
<protein>
    <recommendedName>
        <fullName evidence="3">Flagellar hook-length control protein FliK</fullName>
    </recommendedName>
</protein>
<proteinExistence type="predicted"/>
<dbReference type="Proteomes" id="UP001060414">
    <property type="component" value="Chromosome"/>
</dbReference>
<keyword evidence="2" id="KW-1185">Reference proteome</keyword>
<evidence type="ECO:0000313" key="2">
    <source>
        <dbReference type="Proteomes" id="UP001060414"/>
    </source>
</evidence>
<dbReference type="EMBL" id="CP092109">
    <property type="protein sequence ID" value="UWZ80552.1"/>
    <property type="molecule type" value="Genomic_DNA"/>
</dbReference>
<accession>A0ABY5ZN11</accession>
<name>A0ABY5ZN11_9BACT</name>
<gene>
    <name evidence="1" type="ORF">L9S41_03915</name>
</gene>
<evidence type="ECO:0008006" key="3">
    <source>
        <dbReference type="Google" id="ProtNLM"/>
    </source>
</evidence>
<organism evidence="1 2">
    <name type="scientific">Geoalkalibacter halelectricus</name>
    <dbReference type="NCBI Taxonomy" id="2847045"/>
    <lineage>
        <taxon>Bacteria</taxon>
        <taxon>Pseudomonadati</taxon>
        <taxon>Thermodesulfobacteriota</taxon>
        <taxon>Desulfuromonadia</taxon>
        <taxon>Desulfuromonadales</taxon>
        <taxon>Geoalkalibacteraceae</taxon>
        <taxon>Geoalkalibacter</taxon>
    </lineage>
</organism>
<sequence>MKIASSLLNWLTRATTAQEVNLPNTQVQPEKVVSPGTTSAPADKVQFSELAQKLSQTPPAEIEAHITLEERLALRQEPQTQTYKPSLMQMAKKFLGMGMT</sequence>
<evidence type="ECO:0000313" key="1">
    <source>
        <dbReference type="EMBL" id="UWZ80552.1"/>
    </source>
</evidence>